<comment type="caution">
    <text evidence="1">The sequence shown here is derived from an EMBL/GenBank/DDBJ whole genome shotgun (WGS) entry which is preliminary data.</text>
</comment>
<accession>A0ABT6NHJ3</accession>
<evidence type="ECO:0000313" key="1">
    <source>
        <dbReference type="EMBL" id="MDH8679908.1"/>
    </source>
</evidence>
<dbReference type="RefSeq" id="WP_281095802.1">
    <property type="nucleotide sequence ID" value="NZ_JARYZI010000021.1"/>
</dbReference>
<organism evidence="1 2">
    <name type="scientific">Fusibacter bizertensis</name>
    <dbReference type="NCBI Taxonomy" id="1488331"/>
    <lineage>
        <taxon>Bacteria</taxon>
        <taxon>Bacillati</taxon>
        <taxon>Bacillota</taxon>
        <taxon>Clostridia</taxon>
        <taxon>Eubacteriales</taxon>
        <taxon>Eubacteriales Family XII. Incertae Sedis</taxon>
        <taxon>Fusibacter</taxon>
    </lineage>
</organism>
<name>A0ABT6NHJ3_9FIRM</name>
<reference evidence="1 2" key="1">
    <citation type="submission" date="2023-04" db="EMBL/GenBank/DDBJ databases">
        <title>Fusibacter bizertensis strain WBS, isolated from littoral bottom sediments of the Arctic seas - biochemical and genomic analysis.</title>
        <authorList>
            <person name="Brioukhanov A.L."/>
        </authorList>
    </citation>
    <scope>NUCLEOTIDE SEQUENCE [LARGE SCALE GENOMIC DNA]</scope>
    <source>
        <strain evidence="1 2">WBS</strain>
    </source>
</reference>
<protein>
    <submittedName>
        <fullName evidence="1">Uncharacterized protein</fullName>
    </submittedName>
</protein>
<dbReference type="Proteomes" id="UP001158045">
    <property type="component" value="Unassembled WGS sequence"/>
</dbReference>
<dbReference type="EMBL" id="JARYZI010000021">
    <property type="protein sequence ID" value="MDH8679908.1"/>
    <property type="molecule type" value="Genomic_DNA"/>
</dbReference>
<gene>
    <name evidence="1" type="ORF">QE109_17305</name>
</gene>
<evidence type="ECO:0000313" key="2">
    <source>
        <dbReference type="Proteomes" id="UP001158045"/>
    </source>
</evidence>
<proteinExistence type="predicted"/>
<sequence>MIRVSSIVFPTGMKNIWSRIRASNEKKIAVSVSPRCVTNRMILANHGFLELEFSLR</sequence>
<keyword evidence="2" id="KW-1185">Reference proteome</keyword>